<evidence type="ECO:0000313" key="2">
    <source>
        <dbReference type="Proteomes" id="UP000236630"/>
    </source>
</evidence>
<comment type="caution">
    <text evidence="1">The sequence shown here is derived from an EMBL/GenBank/DDBJ whole genome shotgun (WGS) entry which is preliminary data.</text>
</comment>
<keyword evidence="2" id="KW-1185">Reference proteome</keyword>
<name>A0A2H5QXU1_CITUN</name>
<proteinExistence type="predicted"/>
<reference evidence="1 2" key="1">
    <citation type="journal article" date="2017" name="Front. Genet.">
        <title>Draft sequencing of the heterozygous diploid genome of Satsuma (Citrus unshiu Marc.) using a hybrid assembly approach.</title>
        <authorList>
            <person name="Shimizu T."/>
            <person name="Tanizawa Y."/>
            <person name="Mochizuki T."/>
            <person name="Nagasaki H."/>
            <person name="Yoshioka T."/>
            <person name="Toyoda A."/>
            <person name="Fujiyama A."/>
            <person name="Kaminuma E."/>
            <person name="Nakamura Y."/>
        </authorList>
    </citation>
    <scope>NUCLEOTIDE SEQUENCE [LARGE SCALE GENOMIC DNA]</scope>
    <source>
        <strain evidence="2">cv. Miyagawa wase</strain>
    </source>
</reference>
<gene>
    <name evidence="1" type="ORF">CUMW_272000</name>
</gene>
<dbReference type="EMBL" id="BDQV01001236">
    <property type="protein sequence ID" value="GAY69438.1"/>
    <property type="molecule type" value="Genomic_DNA"/>
</dbReference>
<sequence>MKRYATMLSEFTGVVPSTFLSKLFQNSVSAKSTYQLVEYKIEKNPIGRQAKSAVRLHGLNKTQYCTGRIRFAARSIPQSPLVPFRLFPQFPTPSVRQNLTALHYTSTQEKRTGRFACISGIRIGAILVAVRAGHQMNSLDMETKGTGVTIDVVKEKVVNQLEILLRVYRDTTGDVHFPTEVNLQEVSARLFFVDERVSLLHNIYCDLISQGTQSEYFLQVIQFLGGSKRNFFKRRKERSYRQEQVKSDRKPVSAALSSYRCHTILYYDLRVTELPARPEVTSPLFPLGRELSLR</sequence>
<protein>
    <submittedName>
        <fullName evidence="1">Uncharacterized protein</fullName>
    </submittedName>
</protein>
<accession>A0A2H5QXU1</accession>
<evidence type="ECO:0000313" key="1">
    <source>
        <dbReference type="EMBL" id="GAY69438.1"/>
    </source>
</evidence>
<dbReference type="Proteomes" id="UP000236630">
    <property type="component" value="Unassembled WGS sequence"/>
</dbReference>
<dbReference type="AlphaFoldDB" id="A0A2H5QXU1"/>
<organism evidence="1 2">
    <name type="scientific">Citrus unshiu</name>
    <name type="common">Satsuma mandarin</name>
    <name type="synonym">Citrus nobilis var. unshiu</name>
    <dbReference type="NCBI Taxonomy" id="55188"/>
    <lineage>
        <taxon>Eukaryota</taxon>
        <taxon>Viridiplantae</taxon>
        <taxon>Streptophyta</taxon>
        <taxon>Embryophyta</taxon>
        <taxon>Tracheophyta</taxon>
        <taxon>Spermatophyta</taxon>
        <taxon>Magnoliopsida</taxon>
        <taxon>eudicotyledons</taxon>
        <taxon>Gunneridae</taxon>
        <taxon>Pentapetalae</taxon>
        <taxon>rosids</taxon>
        <taxon>malvids</taxon>
        <taxon>Sapindales</taxon>
        <taxon>Rutaceae</taxon>
        <taxon>Aurantioideae</taxon>
        <taxon>Citrus</taxon>
    </lineage>
</organism>